<name>A0A1T4YG70_9BACL</name>
<dbReference type="Gene3D" id="1.20.120.570">
    <property type="entry name" value="YkyA-like"/>
    <property type="match status" value="1"/>
</dbReference>
<evidence type="ECO:0000256" key="2">
    <source>
        <dbReference type="SAM" id="SignalP"/>
    </source>
</evidence>
<feature type="chain" id="PRO_5039312151" evidence="2">
    <location>
        <begin position="19"/>
        <end position="211"/>
    </location>
</feature>
<keyword evidence="2" id="KW-0732">Signal</keyword>
<dbReference type="EMBL" id="FUYJ01000004">
    <property type="protein sequence ID" value="SKB00660.1"/>
    <property type="molecule type" value="Genomic_DNA"/>
</dbReference>
<feature type="coiled-coil region" evidence="1">
    <location>
        <begin position="91"/>
        <end position="202"/>
    </location>
</feature>
<organism evidence="3 4">
    <name type="scientific">Sporosarcina newyorkensis</name>
    <dbReference type="NCBI Taxonomy" id="759851"/>
    <lineage>
        <taxon>Bacteria</taxon>
        <taxon>Bacillati</taxon>
        <taxon>Bacillota</taxon>
        <taxon>Bacilli</taxon>
        <taxon>Bacillales</taxon>
        <taxon>Caryophanaceae</taxon>
        <taxon>Sporosarcina</taxon>
    </lineage>
</organism>
<dbReference type="Proteomes" id="UP000190042">
    <property type="component" value="Unassembled WGS sequence"/>
</dbReference>
<evidence type="ECO:0000313" key="4">
    <source>
        <dbReference type="Proteomes" id="UP000190042"/>
    </source>
</evidence>
<evidence type="ECO:0000256" key="1">
    <source>
        <dbReference type="SAM" id="Coils"/>
    </source>
</evidence>
<feature type="signal peptide" evidence="2">
    <location>
        <begin position="1"/>
        <end position="18"/>
    </location>
</feature>
<proteinExistence type="predicted"/>
<dbReference type="RefSeq" id="WP_078817845.1">
    <property type="nucleotide sequence ID" value="NZ_FUYJ01000004.1"/>
</dbReference>
<dbReference type="Pfam" id="PF10368">
    <property type="entry name" value="YkyA"/>
    <property type="match status" value="1"/>
</dbReference>
<dbReference type="InterPro" id="IPR019454">
    <property type="entry name" value="Lipoprot_YkyA-like"/>
</dbReference>
<dbReference type="PROSITE" id="PS51257">
    <property type="entry name" value="PROKAR_LIPOPROTEIN"/>
    <property type="match status" value="1"/>
</dbReference>
<dbReference type="InterPro" id="IPR036785">
    <property type="entry name" value="YkyA-like_sf"/>
</dbReference>
<keyword evidence="4" id="KW-1185">Reference proteome</keyword>
<reference evidence="4" key="1">
    <citation type="submission" date="2017-02" db="EMBL/GenBank/DDBJ databases">
        <authorList>
            <person name="Varghese N."/>
            <person name="Submissions S."/>
        </authorList>
    </citation>
    <scope>NUCLEOTIDE SEQUENCE [LARGE SCALE GENOMIC DNA]</scope>
    <source>
        <strain evidence="4">DSM 23966</strain>
    </source>
</reference>
<dbReference type="SUPFAM" id="SSF140423">
    <property type="entry name" value="MW0975(SA0943)-like"/>
    <property type="match status" value="1"/>
</dbReference>
<protein>
    <submittedName>
        <fullName evidence="3">Putative cell-wall binding lipoprotein</fullName>
    </submittedName>
</protein>
<dbReference type="AlphaFoldDB" id="A0A1T4YG70"/>
<keyword evidence="3" id="KW-0449">Lipoprotein</keyword>
<accession>A0A1T4YG70</accession>
<gene>
    <name evidence="3" type="ORF">SAMN04244570_2543</name>
</gene>
<keyword evidence="1" id="KW-0175">Coiled coil</keyword>
<evidence type="ECO:0000313" key="3">
    <source>
        <dbReference type="EMBL" id="SKB00660.1"/>
    </source>
</evidence>
<sequence length="211" mass="24374">MKKIILIIAMVSVLSACSEDQTVEQQLTDTLADVNEKEKQGISYVKKLNQQELKEQKRFTDTMELTQEQYPEVKKQVASLKKSARERTIIIEKEEKALSEAREAADKLSALIDIVDKAEKETLEKLIQALEERFEKHEQLISDYKNLIDAQTQLYTQLEDREIRSSQLQKQVKEVNILTSGLQQKIDEFNKSTNEVNRLQTRAFGSLEKAK</sequence>